<evidence type="ECO:0000256" key="9">
    <source>
        <dbReference type="ARBA" id="ARBA00025687"/>
    </source>
</evidence>
<evidence type="ECO:0000256" key="7">
    <source>
        <dbReference type="ARBA" id="ARBA00023163"/>
    </source>
</evidence>
<evidence type="ECO:0000256" key="4">
    <source>
        <dbReference type="ARBA" id="ARBA00019619"/>
    </source>
</evidence>
<evidence type="ECO:0000256" key="5">
    <source>
        <dbReference type="ARBA" id="ARBA00023015"/>
    </source>
</evidence>
<dbReference type="GO" id="GO:0003712">
    <property type="term" value="F:transcription coregulator activity"/>
    <property type="evidence" value="ECO:0007669"/>
    <property type="project" value="UniProtKB-UniRule"/>
</dbReference>
<accession>A0A318ZJL1</accession>
<dbReference type="GO" id="GO:0016592">
    <property type="term" value="C:mediator complex"/>
    <property type="evidence" value="ECO:0007669"/>
    <property type="project" value="UniProtKB-UniRule"/>
</dbReference>
<feature type="domain" description="Mediator complex subunit MED14 N-terminal" evidence="13">
    <location>
        <begin position="85"/>
        <end position="295"/>
    </location>
</feature>
<dbReference type="PANTHER" id="PTHR12809:SF2">
    <property type="entry name" value="MEDIATOR OF RNA POLYMERASE II TRANSCRIPTION SUBUNIT 14"/>
    <property type="match status" value="1"/>
</dbReference>
<dbReference type="GeneID" id="37072847"/>
<dbReference type="Pfam" id="PF26204">
    <property type="entry name" value="Med14_fung"/>
    <property type="match status" value="1"/>
</dbReference>
<dbReference type="EMBL" id="KZ821223">
    <property type="protein sequence ID" value="PYH47719.1"/>
    <property type="molecule type" value="Genomic_DNA"/>
</dbReference>
<dbReference type="Pfam" id="PF08638">
    <property type="entry name" value="Med14"/>
    <property type="match status" value="1"/>
</dbReference>
<dbReference type="Proteomes" id="UP000248349">
    <property type="component" value="Unassembled WGS sequence"/>
</dbReference>
<keyword evidence="8 11" id="KW-0539">Nucleus</keyword>
<organism evidence="14 15">
    <name type="scientific">Aspergillus saccharolyticus JOP 1030-1</name>
    <dbReference type="NCBI Taxonomy" id="1450539"/>
    <lineage>
        <taxon>Eukaryota</taxon>
        <taxon>Fungi</taxon>
        <taxon>Dikarya</taxon>
        <taxon>Ascomycota</taxon>
        <taxon>Pezizomycotina</taxon>
        <taxon>Eurotiomycetes</taxon>
        <taxon>Eurotiomycetidae</taxon>
        <taxon>Eurotiales</taxon>
        <taxon>Aspergillaceae</taxon>
        <taxon>Aspergillus</taxon>
        <taxon>Aspergillus subgen. Circumdati</taxon>
    </lineage>
</organism>
<dbReference type="GO" id="GO:0006357">
    <property type="term" value="P:regulation of transcription by RNA polymerase II"/>
    <property type="evidence" value="ECO:0007669"/>
    <property type="project" value="InterPro"/>
</dbReference>
<dbReference type="RefSeq" id="XP_025433701.1">
    <property type="nucleotide sequence ID" value="XM_025571619.1"/>
</dbReference>
<dbReference type="InterPro" id="IPR055122">
    <property type="entry name" value="Med14_N"/>
</dbReference>
<comment type="subunit">
    <text evidence="3 11">Component of the Mediator complex.</text>
</comment>
<gene>
    <name evidence="14" type="ORF">BP01DRAFT_290676</name>
</gene>
<keyword evidence="5 11" id="KW-0805">Transcription regulation</keyword>
<comment type="subcellular location">
    <subcellularLocation>
        <location evidence="1 11">Nucleus</location>
    </subcellularLocation>
</comment>
<dbReference type="GO" id="GO:0070847">
    <property type="term" value="C:core mediator complex"/>
    <property type="evidence" value="ECO:0007669"/>
    <property type="project" value="TreeGrafter"/>
</dbReference>
<dbReference type="STRING" id="1450539.A0A318ZJL1"/>
<comment type="similarity">
    <text evidence="2 11">Belongs to the Mediator complex subunit 14 family.</text>
</comment>
<evidence type="ECO:0000256" key="11">
    <source>
        <dbReference type="RuleBase" id="RU365082"/>
    </source>
</evidence>
<feature type="region of interest" description="Disordered" evidence="12">
    <location>
        <begin position="1076"/>
        <end position="1097"/>
    </location>
</feature>
<reference evidence="14 15" key="1">
    <citation type="submission" date="2016-12" db="EMBL/GenBank/DDBJ databases">
        <title>The genomes of Aspergillus section Nigri reveals drivers in fungal speciation.</title>
        <authorList>
            <consortium name="DOE Joint Genome Institute"/>
            <person name="Vesth T.C."/>
            <person name="Nybo J."/>
            <person name="Theobald S."/>
            <person name="Brandl J."/>
            <person name="Frisvad J.C."/>
            <person name="Nielsen K.F."/>
            <person name="Lyhne E.K."/>
            <person name="Kogle M.E."/>
            <person name="Kuo A."/>
            <person name="Riley R."/>
            <person name="Clum A."/>
            <person name="Nolan M."/>
            <person name="Lipzen A."/>
            <person name="Salamov A."/>
            <person name="Henrissat B."/>
            <person name="Wiebenga A."/>
            <person name="De Vries R.P."/>
            <person name="Grigoriev I.V."/>
            <person name="Mortensen U.H."/>
            <person name="Andersen M.R."/>
            <person name="Baker S.E."/>
        </authorList>
    </citation>
    <scope>NUCLEOTIDE SEQUENCE [LARGE SCALE GENOMIC DNA]</scope>
    <source>
        <strain evidence="14 15">JOP 1030-1</strain>
    </source>
</reference>
<evidence type="ECO:0000256" key="3">
    <source>
        <dbReference type="ARBA" id="ARBA00011837"/>
    </source>
</evidence>
<dbReference type="OrthoDB" id="205099at2759"/>
<evidence type="ECO:0000313" key="15">
    <source>
        <dbReference type="Proteomes" id="UP000248349"/>
    </source>
</evidence>
<evidence type="ECO:0000256" key="2">
    <source>
        <dbReference type="ARBA" id="ARBA00007813"/>
    </source>
</evidence>
<feature type="region of interest" description="Disordered" evidence="12">
    <location>
        <begin position="1"/>
        <end position="53"/>
    </location>
</feature>
<keyword evidence="6 11" id="KW-0010">Activator</keyword>
<comment type="function">
    <text evidence="9 11">Component of the Mediator complex, a coactivator involved in the regulated transcription of nearly all RNA polymerase II-dependent genes. Mediator functions as a bridge to convey information from gene-specific regulatory proteins to the basal RNA polymerase II transcription machinery. Mediator is recruited to promoters by direct interactions with regulatory proteins and serves as a scaffold for the assembly of a functional preinitiation complex with RNA polymerase II and the general transcription factors.</text>
</comment>
<proteinExistence type="inferred from homology"/>
<dbReference type="PANTHER" id="PTHR12809">
    <property type="entry name" value="MEDIATOR COMPLEX SUBUNIT"/>
    <property type="match status" value="1"/>
</dbReference>
<feature type="compositionally biased region" description="Polar residues" evidence="12">
    <location>
        <begin position="36"/>
        <end position="47"/>
    </location>
</feature>
<keyword evidence="7 11" id="KW-0804">Transcription</keyword>
<dbReference type="InterPro" id="IPR013947">
    <property type="entry name" value="Mediator_Med14"/>
</dbReference>
<protein>
    <recommendedName>
        <fullName evidence="4 11">Mediator of RNA polymerase II transcription subunit 14</fullName>
    </recommendedName>
    <alternativeName>
        <fullName evidence="10 11">Mediator complex subunit 14</fullName>
    </alternativeName>
</protein>
<evidence type="ECO:0000256" key="8">
    <source>
        <dbReference type="ARBA" id="ARBA00023242"/>
    </source>
</evidence>
<evidence type="ECO:0000313" key="14">
    <source>
        <dbReference type="EMBL" id="PYH47719.1"/>
    </source>
</evidence>
<evidence type="ECO:0000259" key="13">
    <source>
        <dbReference type="Pfam" id="PF08638"/>
    </source>
</evidence>
<name>A0A318ZJL1_9EURO</name>
<keyword evidence="15" id="KW-1185">Reference proteome</keyword>
<sequence>MPGVVMDTANIGGQVEVSGRDSQNGTSYPAGEKFSSKGSAVPQNGSYHANGLEKGSVYRPDASTVLSAIGKRGELPGLPHVMQGFFPFSTLINRSAQQCWNDLLEIITELAEIQVAPLESVYASVPIMGKSPGNQSSENIQKKLRLLEFAHAKRAEFIKLLVLSQWGRQAADVSKLIDIQNFIRIRHQAYTGALQWVGEMKKDLVRAQVANPDIRTSLEVLSKGKLASMFDLGYKPPKNLTPRRTLRKLHKINRLLSTRLALYDELPPSFQTYRIHDGRVTFIVPAEFELDLSIGEGTGLSQFYFVDIRFLFRPSSPIPRGRIFNELELKVNDVLQKRGLPGCFDFLHNLVLTNKINILFKQATEMARGLWADVLRIELLHRTVVVHYWARKPGNKSWVEVGINSGRRGPRNGVSMPPFLGLRWMRDGEEVVPRQIHFDTADLSMERLLRSTIALHMSHIISSAYHSISRSLLYSTSLLSLQAQLTTTEPGNCRLEVQLTETRYLRVSVEPMSGTNVFSTTPIILERIETERPADKSTVDDIVTRVARLRCVAAIEEVECYLQMLGFDVMNPKILKIDVRKVFPPNVLRCSFFSNRFWERRWIVAATSSMDGDSWWLVQLRPGVVARRHLTYDLNLGSQPAFHVAQVVSNTLFLPRFERNYVSLADLGHSLAGILTIYANSRFLADLGAIQAYPPIHKLKIDACSRFPDIFIRYESAKLPSAFRLVLPAGIRKQHFIKQTIRLTFLGIDSHTNLAIVGAYGRLNIPVKAFGALISKWDRSLVFQESHDGFSIRLFAPTGRPVIINLMENLQRLECVLSILDSLQQKKIEVTAISLEGISFTYGARKDLSARLEIAIQKNPSFSEMDAAELASSSDSIFHLQLGIRFDSTNPHRRIQGALASSLNRATTDVSMETIAELLATTLPLMRALDDLMDNTSRNESLQVQVTVRNAMTYTIHYPNANLYFRLVARIRSNRPVWVLRHVDNSEPSSDQAKHMCNIQQLLYDAKSDDWRGIGNGVIARVDRIGILLKELHNCITASISESPLDKDSVRGQSDSKFTQPAPLNAAAPMVVTASAQQESSHATPLQERSFQHSESVTSNTADVIMID</sequence>
<feature type="region of interest" description="Disordered" evidence="12">
    <location>
        <begin position="1045"/>
        <end position="1064"/>
    </location>
</feature>
<evidence type="ECO:0000256" key="1">
    <source>
        <dbReference type="ARBA" id="ARBA00004123"/>
    </source>
</evidence>
<dbReference type="AlphaFoldDB" id="A0A318ZJL1"/>
<evidence type="ECO:0000256" key="6">
    <source>
        <dbReference type="ARBA" id="ARBA00023159"/>
    </source>
</evidence>
<evidence type="ECO:0000256" key="12">
    <source>
        <dbReference type="SAM" id="MobiDB-lite"/>
    </source>
</evidence>
<evidence type="ECO:0000256" key="10">
    <source>
        <dbReference type="ARBA" id="ARBA00032007"/>
    </source>
</evidence>